<keyword evidence="1" id="KW-0472">Membrane</keyword>
<feature type="transmembrane region" description="Helical" evidence="1">
    <location>
        <begin position="44"/>
        <end position="65"/>
    </location>
</feature>
<sequence>MSSHQPAEDHVPAQPVLESFSLVLGGPLYQLWNRAHLGDVSSHLRLRIVTLSALCWLPLLLLSAWEGTLLEGVAVPFLLDIESQARFLICVPLLVFAELIVHQRIRGIIAQFLERKLVPDASLPHFNQAIGSAMAWRNSVAAELALLLFVFSSGYFIRTSTFVLDASTWYVTQSGGQEHLSFAGIWFFWISIPITQFLVLRWFYRILIWSRLLWQLSCLPLALIPTHPDRNAGLGFLGASAYAYSPLLTAFGAQLAGYVANRILHDGAVLTAYKPEIALLVVVGLLLVLAPLTVFANQIMRTKRQGLREYGALAAEYTRDFERRWLRSKDRDGEALLGAADIQSLADLGNAYAVVKEIRPLPFSRDTFMQLILATLVPFVPLLFTLFPFEVMLDRVIGIIF</sequence>
<organism evidence="2 3">
    <name type="scientific">Aeromonas allosaccharophila</name>
    <dbReference type="NCBI Taxonomy" id="656"/>
    <lineage>
        <taxon>Bacteria</taxon>
        <taxon>Pseudomonadati</taxon>
        <taxon>Pseudomonadota</taxon>
        <taxon>Gammaproteobacteria</taxon>
        <taxon>Aeromonadales</taxon>
        <taxon>Aeromonadaceae</taxon>
        <taxon>Aeromonas</taxon>
    </lineage>
</organism>
<feature type="transmembrane region" description="Helical" evidence="1">
    <location>
        <begin position="277"/>
        <end position="296"/>
    </location>
</feature>
<dbReference type="RefSeq" id="WP_275056672.1">
    <property type="nucleotide sequence ID" value="NZ_CP118988.1"/>
</dbReference>
<feature type="transmembrane region" description="Helical" evidence="1">
    <location>
        <begin position="184"/>
        <end position="204"/>
    </location>
</feature>
<evidence type="ECO:0000313" key="2">
    <source>
        <dbReference type="EMBL" id="WED75488.1"/>
    </source>
</evidence>
<dbReference type="EMBL" id="CP118988">
    <property type="protein sequence ID" value="WED75488.1"/>
    <property type="molecule type" value="Genomic_DNA"/>
</dbReference>
<dbReference type="AlphaFoldDB" id="A0AAX3NTM4"/>
<name>A0AAX3NTM4_9GAMM</name>
<evidence type="ECO:0000313" key="3">
    <source>
        <dbReference type="Proteomes" id="UP001213721"/>
    </source>
</evidence>
<feature type="transmembrane region" description="Helical" evidence="1">
    <location>
        <begin position="234"/>
        <end position="257"/>
    </location>
</feature>
<accession>A0AAX3NTM4</accession>
<keyword evidence="1" id="KW-1133">Transmembrane helix</keyword>
<evidence type="ECO:0000256" key="1">
    <source>
        <dbReference type="SAM" id="Phobius"/>
    </source>
</evidence>
<proteinExistence type="predicted"/>
<feature type="transmembrane region" description="Helical" evidence="1">
    <location>
        <begin position="144"/>
        <end position="164"/>
    </location>
</feature>
<feature type="transmembrane region" description="Helical" evidence="1">
    <location>
        <begin position="368"/>
        <end position="387"/>
    </location>
</feature>
<feature type="transmembrane region" description="Helical" evidence="1">
    <location>
        <begin position="85"/>
        <end position="101"/>
    </location>
</feature>
<reference evidence="2" key="1">
    <citation type="submission" date="2023-02" db="EMBL/GenBank/DDBJ databases">
        <title>The sequence of Aeromonas allosaccharophila K520.</title>
        <authorList>
            <person name="Luo X."/>
        </authorList>
    </citation>
    <scope>NUCLEOTIDE SEQUENCE</scope>
    <source>
        <strain evidence="2">K520</strain>
    </source>
</reference>
<protein>
    <submittedName>
        <fullName evidence="2">Uncharacterized protein</fullName>
    </submittedName>
</protein>
<dbReference type="Proteomes" id="UP001213721">
    <property type="component" value="Chromosome"/>
</dbReference>
<gene>
    <name evidence="2" type="ORF">PYU98_16335</name>
</gene>
<keyword evidence="1" id="KW-0812">Transmembrane</keyword>